<dbReference type="GO" id="GO:0006261">
    <property type="term" value="P:DNA-templated DNA replication"/>
    <property type="evidence" value="ECO:0007669"/>
    <property type="project" value="TreeGrafter"/>
</dbReference>
<dbReference type="GO" id="GO:0003887">
    <property type="term" value="F:DNA-directed DNA polymerase activity"/>
    <property type="evidence" value="ECO:0007669"/>
    <property type="project" value="UniProtKB-KW"/>
</dbReference>
<evidence type="ECO:0000259" key="8">
    <source>
        <dbReference type="Pfam" id="PF09115"/>
    </source>
</evidence>
<dbReference type="NCBIfam" id="NF005941">
    <property type="entry name" value="PRK07993.1"/>
    <property type="match status" value="1"/>
</dbReference>
<evidence type="ECO:0000256" key="1">
    <source>
        <dbReference type="ARBA" id="ARBA00012417"/>
    </source>
</evidence>
<evidence type="ECO:0000256" key="7">
    <source>
        <dbReference type="ARBA" id="ARBA00049244"/>
    </source>
</evidence>
<dbReference type="Gene3D" id="3.40.50.300">
    <property type="entry name" value="P-loop containing nucleotide triphosphate hydrolases"/>
    <property type="match status" value="1"/>
</dbReference>
<dbReference type="FunFam" id="3.40.50.300:FF:000890">
    <property type="entry name" value="DNA polymerase III subunit delta"/>
    <property type="match status" value="1"/>
</dbReference>
<dbReference type="InterPro" id="IPR004622">
    <property type="entry name" value="DNA_pol_HolB"/>
</dbReference>
<dbReference type="GO" id="GO:0009360">
    <property type="term" value="C:DNA polymerase III complex"/>
    <property type="evidence" value="ECO:0007669"/>
    <property type="project" value="InterPro"/>
</dbReference>
<dbReference type="InterPro" id="IPR015199">
    <property type="entry name" value="DNA_pol_III_delta_C"/>
</dbReference>
<dbReference type="InterPro" id="IPR008921">
    <property type="entry name" value="DNA_pol3_clamp-load_cplx_C"/>
</dbReference>
<reference evidence="10 11" key="1">
    <citation type="submission" date="2018-07" db="EMBL/GenBank/DDBJ databases">
        <title>Genomic Encyclopedia of Type Strains, Phase IV (KMG-IV): sequencing the most valuable type-strain genomes for metagenomic binning, comparative biology and taxonomic classification.</title>
        <authorList>
            <person name="Goeker M."/>
        </authorList>
    </citation>
    <scope>NUCLEOTIDE SEQUENCE [LARGE SCALE GENOMIC DNA]</scope>
    <source>
        <strain evidence="10 11">DSM 103736</strain>
    </source>
</reference>
<keyword evidence="3" id="KW-0808">Transferase</keyword>
<proteinExistence type="predicted"/>
<dbReference type="EMBL" id="QRAP01000001">
    <property type="protein sequence ID" value="RDK96837.1"/>
    <property type="molecule type" value="Genomic_DNA"/>
</dbReference>
<dbReference type="InterPro" id="IPR027417">
    <property type="entry name" value="P-loop_NTPase"/>
</dbReference>
<keyword evidence="6" id="KW-0239">DNA-directed DNA polymerase</keyword>
<dbReference type="Proteomes" id="UP000254848">
    <property type="component" value="Unassembled WGS sequence"/>
</dbReference>
<organism evidence="10 11">
    <name type="scientific">Enterobacillus tribolii</name>
    <dbReference type="NCBI Taxonomy" id="1487935"/>
    <lineage>
        <taxon>Bacteria</taxon>
        <taxon>Pseudomonadati</taxon>
        <taxon>Pseudomonadota</taxon>
        <taxon>Gammaproteobacteria</taxon>
        <taxon>Enterobacterales</taxon>
        <taxon>Hafniaceae</taxon>
        <taxon>Enterobacillus</taxon>
    </lineage>
</organism>
<dbReference type="SUPFAM" id="SSF48019">
    <property type="entry name" value="post-AAA+ oligomerization domain-like"/>
    <property type="match status" value="1"/>
</dbReference>
<dbReference type="InterPro" id="IPR048731">
    <property type="entry name" value="HolB_lid-gammaproteobact"/>
</dbReference>
<dbReference type="Pfam" id="PF13177">
    <property type="entry name" value="DNA_pol3_delta2"/>
    <property type="match status" value="1"/>
</dbReference>
<dbReference type="NCBIfam" id="TIGR00678">
    <property type="entry name" value="holB"/>
    <property type="match status" value="1"/>
</dbReference>
<dbReference type="EC" id="2.7.7.7" evidence="1"/>
<dbReference type="Pfam" id="PF09115">
    <property type="entry name" value="DNApol3-delta_C"/>
    <property type="match status" value="1"/>
</dbReference>
<evidence type="ECO:0000313" key="11">
    <source>
        <dbReference type="Proteomes" id="UP000254848"/>
    </source>
</evidence>
<evidence type="ECO:0000256" key="2">
    <source>
        <dbReference type="ARBA" id="ARBA00014363"/>
    </source>
</evidence>
<comment type="caution">
    <text evidence="10">The sequence shown here is derived from an EMBL/GenBank/DDBJ whole genome shotgun (WGS) entry which is preliminary data.</text>
</comment>
<feature type="domain" description="DNA polymerase III delta subunit C-terminal" evidence="8">
    <location>
        <begin position="208"/>
        <end position="321"/>
    </location>
</feature>
<name>A0A370R321_9GAMM</name>
<dbReference type="SUPFAM" id="SSF52540">
    <property type="entry name" value="P-loop containing nucleoside triphosphate hydrolases"/>
    <property type="match status" value="1"/>
</dbReference>
<dbReference type="Gene3D" id="1.20.272.10">
    <property type="match status" value="1"/>
</dbReference>
<keyword evidence="11" id="KW-1185">Reference proteome</keyword>
<feature type="domain" description="DNA polymerase III subunit delta' AAA+ ATPase lid" evidence="9">
    <location>
        <begin position="167"/>
        <end position="205"/>
    </location>
</feature>
<evidence type="ECO:0000259" key="9">
    <source>
        <dbReference type="Pfam" id="PF21500"/>
    </source>
</evidence>
<dbReference type="RefSeq" id="WP_115456620.1">
    <property type="nucleotide sequence ID" value="NZ_QRAP01000001.1"/>
</dbReference>
<dbReference type="PANTHER" id="PTHR11669:SF8">
    <property type="entry name" value="DNA POLYMERASE III SUBUNIT DELTA"/>
    <property type="match status" value="1"/>
</dbReference>
<protein>
    <recommendedName>
        <fullName evidence="2">DNA polymerase III subunit delta'</fullName>
        <ecNumber evidence="1">2.7.7.7</ecNumber>
    </recommendedName>
</protein>
<dbReference type="AlphaFoldDB" id="A0A370R321"/>
<evidence type="ECO:0000256" key="5">
    <source>
        <dbReference type="ARBA" id="ARBA00022705"/>
    </source>
</evidence>
<dbReference type="GO" id="GO:0008408">
    <property type="term" value="F:3'-5' exonuclease activity"/>
    <property type="evidence" value="ECO:0007669"/>
    <property type="project" value="InterPro"/>
</dbReference>
<evidence type="ECO:0000256" key="3">
    <source>
        <dbReference type="ARBA" id="ARBA00022679"/>
    </source>
</evidence>
<accession>A0A370R321</accession>
<dbReference type="InterPro" id="IPR050238">
    <property type="entry name" value="DNA_Rep/Repair_Clamp_Loader"/>
</dbReference>
<dbReference type="Pfam" id="PF21500">
    <property type="entry name" value="HolB_lid"/>
    <property type="match status" value="1"/>
</dbReference>
<dbReference type="PANTHER" id="PTHR11669">
    <property type="entry name" value="REPLICATION FACTOR C / DNA POLYMERASE III GAMMA-TAU SUBUNIT"/>
    <property type="match status" value="1"/>
</dbReference>
<keyword evidence="5" id="KW-0235">DNA replication</keyword>
<evidence type="ECO:0000256" key="4">
    <source>
        <dbReference type="ARBA" id="ARBA00022695"/>
    </source>
</evidence>
<sequence>MNWYPWLNAPYRQLIGQYRAGRGHHALLLHALPGCGDDSLAYAVGRWLLCQHPDGDKSCGECHGCRLMIAGNHPDWHLLQPESGKNALGIEPVRQVIGHLYNHAQQGGAKVVWLPLAEALTEAAANALLKTLEEPPSDTYFLLGTREPANLLATLRSRCLYLYLSPPDEANSLRWMQSQQSADALTATTALRLSGGAPVAALALMAPDVWNHRQALCTALERALPGQQWLSLLPVLNHDNADQRLSWLCSLLLDAVKVQQHAGQAVVNQDQLPLVQQLASRLSPTTLQQQLGQWIHCRHQLLTIVALNRELMLTEQLCRWQEADRAPSA</sequence>
<evidence type="ECO:0000256" key="6">
    <source>
        <dbReference type="ARBA" id="ARBA00022932"/>
    </source>
</evidence>
<evidence type="ECO:0000313" key="10">
    <source>
        <dbReference type="EMBL" id="RDK96837.1"/>
    </source>
</evidence>
<comment type="catalytic activity">
    <reaction evidence="7">
        <text>DNA(n) + a 2'-deoxyribonucleoside 5'-triphosphate = DNA(n+1) + diphosphate</text>
        <dbReference type="Rhea" id="RHEA:22508"/>
        <dbReference type="Rhea" id="RHEA-COMP:17339"/>
        <dbReference type="Rhea" id="RHEA-COMP:17340"/>
        <dbReference type="ChEBI" id="CHEBI:33019"/>
        <dbReference type="ChEBI" id="CHEBI:61560"/>
        <dbReference type="ChEBI" id="CHEBI:173112"/>
        <dbReference type="EC" id="2.7.7.7"/>
    </reaction>
</comment>
<gene>
    <name evidence="10" type="ORF">C8D90_101273</name>
</gene>
<dbReference type="OrthoDB" id="9811073at2"/>
<dbReference type="GO" id="GO:0003677">
    <property type="term" value="F:DNA binding"/>
    <property type="evidence" value="ECO:0007669"/>
    <property type="project" value="InterPro"/>
</dbReference>
<keyword evidence="4" id="KW-0548">Nucleotidyltransferase</keyword>